<organism evidence="1 2">
    <name type="scientific">Flavobacterium psychroterrae</name>
    <dbReference type="NCBI Taxonomy" id="2133767"/>
    <lineage>
        <taxon>Bacteria</taxon>
        <taxon>Pseudomonadati</taxon>
        <taxon>Bacteroidota</taxon>
        <taxon>Flavobacteriia</taxon>
        <taxon>Flavobacteriales</taxon>
        <taxon>Flavobacteriaceae</taxon>
        <taxon>Flavobacterium</taxon>
    </lineage>
</organism>
<protein>
    <submittedName>
        <fullName evidence="1">Uncharacterized protein</fullName>
    </submittedName>
</protein>
<evidence type="ECO:0000313" key="1">
    <source>
        <dbReference type="EMBL" id="MBS7231629.1"/>
    </source>
</evidence>
<accession>A0ABS5PBF1</accession>
<proteinExistence type="predicted"/>
<comment type="caution">
    <text evidence="1">The sequence shown here is derived from an EMBL/GenBank/DDBJ whole genome shotgun (WGS) entry which is preliminary data.</text>
</comment>
<dbReference type="EMBL" id="JAGYVZ010000009">
    <property type="protein sequence ID" value="MBS7231629.1"/>
    <property type="molecule type" value="Genomic_DNA"/>
</dbReference>
<name>A0ABS5PBF1_9FLAO</name>
<gene>
    <name evidence="1" type="ORF">KHA90_11395</name>
</gene>
<dbReference type="Proteomes" id="UP000722625">
    <property type="component" value="Unassembled WGS sequence"/>
</dbReference>
<sequence>MKKIENATQNLISKKHLYSHKTELEIGEWKKHFGFDYVNTIIAMALNHCIKNHELIVNGYLITKNSLFLIAKTHEKSIDTAIQKLEIHITFLLKINPEKVKKNKYEMAFIVDDDDLFYAVRGSLFKVYPLKNNDLTALLTGKKITLPYFNPELENLKSMIKNHPFCSAIDYSGAIGPVQFL</sequence>
<reference evidence="1 2" key="1">
    <citation type="journal article" date="2018" name="Int. J. Syst. Evol. Microbiol.">
        <title>Flavobacterium chryseum sp. nov. and Flavobacterium psychroterrae sp. nov., novel environmental bacteria isolated from Antarctica.</title>
        <authorList>
            <person name="Kralova S."/>
            <person name="Svec P."/>
            <person name="Busse H.J."/>
            <person name="Stankova E."/>
            <person name="Vaczi P."/>
            <person name="Sedlacek I."/>
        </authorList>
    </citation>
    <scope>NUCLEOTIDE SEQUENCE [LARGE SCALE GENOMIC DNA]</scope>
    <source>
        <strain evidence="1 2">CCM 8827</strain>
    </source>
</reference>
<keyword evidence="2" id="KW-1185">Reference proteome</keyword>
<dbReference type="RefSeq" id="WP_213299456.1">
    <property type="nucleotide sequence ID" value="NZ_JAGYVZ010000009.1"/>
</dbReference>
<evidence type="ECO:0000313" key="2">
    <source>
        <dbReference type="Proteomes" id="UP000722625"/>
    </source>
</evidence>